<gene>
    <name evidence="5" type="primary">pksB</name>
    <name evidence="5" type="ORF">SK3146_02756</name>
</gene>
<organism evidence="5 6">
    <name type="scientific">Paenibacillus konkukensis</name>
    <dbReference type="NCBI Taxonomy" id="2020716"/>
    <lineage>
        <taxon>Bacteria</taxon>
        <taxon>Bacillati</taxon>
        <taxon>Bacillota</taxon>
        <taxon>Bacilli</taxon>
        <taxon>Bacillales</taxon>
        <taxon>Paenibacillaceae</taxon>
        <taxon>Paenibacillus</taxon>
    </lineage>
</organism>
<dbReference type="SUPFAM" id="SSF56281">
    <property type="entry name" value="Metallo-hydrolase/oxidoreductase"/>
    <property type="match status" value="1"/>
</dbReference>
<evidence type="ECO:0000313" key="5">
    <source>
        <dbReference type="EMBL" id="UQZ83569.1"/>
    </source>
</evidence>
<sequence length="379" mass="41503">MSALSLITAEQLYAQMQSGREAVILDVRNADDAAAWKIEGRRLTHIPIPYFDFLEEDEELFRALPRDKEIIVVCAKGNSAQFVAGLLEERGYMAAVLQGGMRGWSELHHPAVIAEDETMKLIQIVRPAKGCLSYAIVSEGKAMIVDASRRTGVYLQLAEASPFEIEHVADTHLHADHISGGRSLAEQTGAVYYISSGEADGTGLAFEPLEQHPVIRVGRARIEVLAIPTPGHTPGSTSFLLNGRYLLSGDTVFVSGLGRPDLGGKARQWADDLYETLIGQVNRLSDEVLVLPAHYADIEEMREDGTVAAALGTIRKMNAMMHPDDRESFIEQAAGAVSTEKPPHFEEIVAINRGELQVDDKRGAELELGPNRCAVHHRH</sequence>
<dbReference type="PANTHER" id="PTHR43084:SF7">
    <property type="entry name" value="BETA-LACTAMASE DOMAIN PROTEIN"/>
    <property type="match status" value="1"/>
</dbReference>
<evidence type="ECO:0000259" key="4">
    <source>
        <dbReference type="PROSITE" id="PS50206"/>
    </source>
</evidence>
<dbReference type="EMBL" id="CP027059">
    <property type="protein sequence ID" value="UQZ83569.1"/>
    <property type="molecule type" value="Genomic_DNA"/>
</dbReference>
<name>A0ABY4RPD0_9BACL</name>
<evidence type="ECO:0000256" key="3">
    <source>
        <dbReference type="ARBA" id="ARBA00048505"/>
    </source>
</evidence>
<feature type="domain" description="Rhodanese" evidence="4">
    <location>
        <begin position="18"/>
        <end position="113"/>
    </location>
</feature>
<dbReference type="Proteomes" id="UP001057134">
    <property type="component" value="Chromosome"/>
</dbReference>
<comment type="catalytic activity">
    <reaction evidence="1">
        <text>3',5'-cyclic CMP + H2O = CMP + H(+)</text>
        <dbReference type="Rhea" id="RHEA:72675"/>
        <dbReference type="ChEBI" id="CHEBI:15377"/>
        <dbReference type="ChEBI" id="CHEBI:15378"/>
        <dbReference type="ChEBI" id="CHEBI:58003"/>
        <dbReference type="ChEBI" id="CHEBI:60377"/>
    </reaction>
    <physiologicalReaction direction="left-to-right" evidence="1">
        <dbReference type="Rhea" id="RHEA:72676"/>
    </physiologicalReaction>
</comment>
<dbReference type="SMART" id="SM00849">
    <property type="entry name" value="Lactamase_B"/>
    <property type="match status" value="1"/>
</dbReference>
<dbReference type="PROSITE" id="PS50206">
    <property type="entry name" value="RHODANESE_3"/>
    <property type="match status" value="1"/>
</dbReference>
<reference evidence="5" key="1">
    <citation type="submission" date="2018-02" db="EMBL/GenBank/DDBJ databases">
        <authorList>
            <person name="Kim S.-K."/>
            <person name="Jung H.-I."/>
            <person name="Lee S.-W."/>
        </authorList>
    </citation>
    <scope>NUCLEOTIDE SEQUENCE</scope>
    <source>
        <strain evidence="5">SK3146</strain>
    </source>
</reference>
<dbReference type="InterPro" id="IPR036873">
    <property type="entry name" value="Rhodanese-like_dom_sf"/>
</dbReference>
<dbReference type="GO" id="GO:0016787">
    <property type="term" value="F:hydrolase activity"/>
    <property type="evidence" value="ECO:0007669"/>
    <property type="project" value="UniProtKB-KW"/>
</dbReference>
<dbReference type="Pfam" id="PF00581">
    <property type="entry name" value="Rhodanese"/>
    <property type="match status" value="1"/>
</dbReference>
<dbReference type="InterPro" id="IPR044528">
    <property type="entry name" value="POD-like_MBL-fold"/>
</dbReference>
<dbReference type="Pfam" id="PF00753">
    <property type="entry name" value="Lactamase_B"/>
    <property type="match status" value="1"/>
</dbReference>
<dbReference type="InterPro" id="IPR001763">
    <property type="entry name" value="Rhodanese-like_dom"/>
</dbReference>
<reference evidence="5" key="2">
    <citation type="journal article" date="2021" name="J Anim Sci Technol">
        <title>Complete genome sequence of Paenibacillus konkukensis sp. nov. SK3146 as a potential probiotic strain.</title>
        <authorList>
            <person name="Jung H.I."/>
            <person name="Park S."/>
            <person name="Niu K.M."/>
            <person name="Lee S.W."/>
            <person name="Kothari D."/>
            <person name="Yi K.J."/>
            <person name="Kim S.K."/>
        </authorList>
    </citation>
    <scope>NUCLEOTIDE SEQUENCE</scope>
    <source>
        <strain evidence="5">SK3146</strain>
    </source>
</reference>
<dbReference type="SUPFAM" id="SSF52821">
    <property type="entry name" value="Rhodanese/Cell cycle control phosphatase"/>
    <property type="match status" value="1"/>
</dbReference>
<keyword evidence="6" id="KW-1185">Reference proteome</keyword>
<dbReference type="CDD" id="cd07724">
    <property type="entry name" value="POD-like_MBL-fold"/>
    <property type="match status" value="1"/>
</dbReference>
<dbReference type="InterPro" id="IPR001279">
    <property type="entry name" value="Metallo-B-lactamas"/>
</dbReference>
<comment type="function">
    <text evidence="2">Counteracts the endogenous Pycsar antiviral defense system. Phosphodiesterase that enables metal-dependent hydrolysis of host cyclic nucleotide Pycsar defense signals such as cCMP and cUMP.</text>
</comment>
<evidence type="ECO:0000256" key="2">
    <source>
        <dbReference type="ARBA" id="ARBA00034301"/>
    </source>
</evidence>
<dbReference type="InterPro" id="IPR051682">
    <property type="entry name" value="Mito_Persulfide_Diox"/>
</dbReference>
<proteinExistence type="predicted"/>
<evidence type="ECO:0000256" key="1">
    <source>
        <dbReference type="ARBA" id="ARBA00034221"/>
    </source>
</evidence>
<accession>A0ABY4RPD0</accession>
<dbReference type="Gene3D" id="3.40.250.10">
    <property type="entry name" value="Rhodanese-like domain"/>
    <property type="match status" value="1"/>
</dbReference>
<dbReference type="EC" id="3.-.-.-" evidence="5"/>
<dbReference type="InterPro" id="IPR036866">
    <property type="entry name" value="RibonucZ/Hydroxyglut_hydro"/>
</dbReference>
<dbReference type="Gene3D" id="3.60.15.10">
    <property type="entry name" value="Ribonuclease Z/Hydroxyacylglutathione hydrolase-like"/>
    <property type="match status" value="1"/>
</dbReference>
<dbReference type="PANTHER" id="PTHR43084">
    <property type="entry name" value="PERSULFIDE DIOXYGENASE ETHE1"/>
    <property type="match status" value="1"/>
</dbReference>
<protein>
    <submittedName>
        <fullName evidence="5">Polyketide biosynthesis zinc-dependent hydrolase PksB</fullName>
        <ecNumber evidence="5">3.-.-.-</ecNumber>
    </submittedName>
</protein>
<dbReference type="RefSeq" id="WP_249865573.1">
    <property type="nucleotide sequence ID" value="NZ_CP027059.1"/>
</dbReference>
<comment type="catalytic activity">
    <reaction evidence="3">
        <text>3',5'-cyclic UMP + H2O = UMP + H(+)</text>
        <dbReference type="Rhea" id="RHEA:70575"/>
        <dbReference type="ChEBI" id="CHEBI:15377"/>
        <dbReference type="ChEBI" id="CHEBI:15378"/>
        <dbReference type="ChEBI" id="CHEBI:57865"/>
        <dbReference type="ChEBI" id="CHEBI:184387"/>
    </reaction>
    <physiologicalReaction direction="left-to-right" evidence="3">
        <dbReference type="Rhea" id="RHEA:70576"/>
    </physiologicalReaction>
</comment>
<keyword evidence="5" id="KW-0378">Hydrolase</keyword>
<dbReference type="SMART" id="SM00450">
    <property type="entry name" value="RHOD"/>
    <property type="match status" value="1"/>
</dbReference>
<evidence type="ECO:0000313" key="6">
    <source>
        <dbReference type="Proteomes" id="UP001057134"/>
    </source>
</evidence>